<evidence type="ECO:0000313" key="18">
    <source>
        <dbReference type="Proteomes" id="UP001595556"/>
    </source>
</evidence>
<evidence type="ECO:0000256" key="1">
    <source>
        <dbReference type="ARBA" id="ARBA00004752"/>
    </source>
</evidence>
<keyword evidence="6" id="KW-0328">Glycosyltransferase</keyword>
<evidence type="ECO:0000256" key="3">
    <source>
        <dbReference type="ARBA" id="ARBA00007739"/>
    </source>
</evidence>
<evidence type="ECO:0000256" key="4">
    <source>
        <dbReference type="ARBA" id="ARBA00022645"/>
    </source>
</evidence>
<sequence length="750" mass="79363">MSARKPFPLAWRGSPATFARRAAWMLVLAVSLLAPAHATPSYQQTKQSHHPSDKQVTARDGTPIGSVRVDTTARRGAWLTLDQFSPALIDTVIAAEDARFFEHGGVDWKAVGAGAKQTLSGSRRGASTLTMQLVGLMDEDLKARPGGRSVLQKAEQARQALVLERRWTKGQILEAYLNKVPMPGEILGIPMASQLMFGKAPHGLNRQEAAILTALIRAPNASEKLVAQRACRIVHGAAATPAQCAPLEGQTQIALAQAVQKGALPGARSPLAAHLARRAGKAQVWQTTVDARLQALARDSLRRHVAELSTRNVEDGAVLVLDNATGEVLVWVGSSGALSDAAQLDFVTARRQAGSTLKPFVYAQALTEKKLTAASLIDDAPLAVPTQSGIYAPQNYDRGYAGPVSVRTALASSLNIPAVKAAMMVTPEALFRQLQALGFALRESGDYFGPGLALGAAEVSLFELTNAYRTLANQGMASEPRFALKPATPPAAPRRALSSDVSWIVADMLADREARARTFGLTSPLATRGWAAVKTGTSKDMRDNWCIGFSDRYTVGVWVGNASGAPMWNVSGVSGAAPVWAEVMRALHAGRPSQAPALPATLVKQAVDFGGVEPAREEVFLAGTERSTVALAQRIVSARITAPAAGTIVALDPDIPPAQQRVQLVAEVPPGERVRWLVNDRPLAQGARTSWLPPPGKYRIALVDAQGKALDTVAIEVRGAWMPAVQTARPAAARGGGRPSAAAPSSAALR</sequence>
<feature type="domain" description="Glycosyl transferase family 51" evidence="15">
    <location>
        <begin position="72"/>
        <end position="231"/>
    </location>
</feature>
<dbReference type="InterPro" id="IPR009647">
    <property type="entry name" value="PBP_C"/>
</dbReference>
<comment type="pathway">
    <text evidence="1">Cell wall biogenesis; peptidoglycan biosynthesis.</text>
</comment>
<keyword evidence="13" id="KW-0732">Signal</keyword>
<comment type="caution">
    <text evidence="17">The sequence shown here is derived from an EMBL/GenBank/DDBJ whole genome shotgun (WGS) entry which is preliminary data.</text>
</comment>
<evidence type="ECO:0000256" key="7">
    <source>
        <dbReference type="ARBA" id="ARBA00022679"/>
    </source>
</evidence>
<keyword evidence="5" id="KW-0645">Protease</keyword>
<evidence type="ECO:0000256" key="11">
    <source>
        <dbReference type="ARBA" id="ARBA00049902"/>
    </source>
</evidence>
<evidence type="ECO:0000313" key="17">
    <source>
        <dbReference type="EMBL" id="MFC3147797.1"/>
    </source>
</evidence>
<reference evidence="18" key="1">
    <citation type="journal article" date="2019" name="Int. J. Syst. Evol. Microbiol.">
        <title>The Global Catalogue of Microorganisms (GCM) 10K type strain sequencing project: providing services to taxonomists for standard genome sequencing and annotation.</title>
        <authorList>
            <consortium name="The Broad Institute Genomics Platform"/>
            <consortium name="The Broad Institute Genome Sequencing Center for Infectious Disease"/>
            <person name="Wu L."/>
            <person name="Ma J."/>
        </authorList>
    </citation>
    <scope>NUCLEOTIDE SEQUENCE [LARGE SCALE GENOMIC DNA]</scope>
    <source>
        <strain evidence="18">KCTC 52168</strain>
    </source>
</reference>
<evidence type="ECO:0000256" key="9">
    <source>
        <dbReference type="ARBA" id="ARBA00023268"/>
    </source>
</evidence>
<dbReference type="NCBIfam" id="TIGR02073">
    <property type="entry name" value="PBP_1c"/>
    <property type="match status" value="1"/>
</dbReference>
<dbReference type="InterPro" id="IPR001264">
    <property type="entry name" value="Glyco_trans_51"/>
</dbReference>
<dbReference type="SUPFAM" id="SSF53955">
    <property type="entry name" value="Lysozyme-like"/>
    <property type="match status" value="1"/>
</dbReference>
<dbReference type="PANTHER" id="PTHR32282">
    <property type="entry name" value="BINDING PROTEIN TRANSPEPTIDASE, PUTATIVE-RELATED"/>
    <property type="match status" value="1"/>
</dbReference>
<comment type="similarity">
    <text evidence="3">In the N-terminal section; belongs to the glycosyltransferase 51 family.</text>
</comment>
<evidence type="ECO:0000256" key="12">
    <source>
        <dbReference type="SAM" id="MobiDB-lite"/>
    </source>
</evidence>
<comment type="catalytic activity">
    <reaction evidence="11">
        <text>[GlcNAc-(1-&gt;4)-Mur2Ac(oyl-L-Ala-gamma-D-Glu-L-Lys-D-Ala-D-Ala)](n)-di-trans,octa-cis-undecaprenyl diphosphate + beta-D-GlcNAc-(1-&gt;4)-Mur2Ac(oyl-L-Ala-gamma-D-Glu-L-Lys-D-Ala-D-Ala)-di-trans,octa-cis-undecaprenyl diphosphate = [GlcNAc-(1-&gt;4)-Mur2Ac(oyl-L-Ala-gamma-D-Glu-L-Lys-D-Ala-D-Ala)](n+1)-di-trans,octa-cis-undecaprenyl diphosphate + di-trans,octa-cis-undecaprenyl diphosphate + H(+)</text>
        <dbReference type="Rhea" id="RHEA:23708"/>
        <dbReference type="Rhea" id="RHEA-COMP:9602"/>
        <dbReference type="Rhea" id="RHEA-COMP:9603"/>
        <dbReference type="ChEBI" id="CHEBI:15378"/>
        <dbReference type="ChEBI" id="CHEBI:58405"/>
        <dbReference type="ChEBI" id="CHEBI:60033"/>
        <dbReference type="ChEBI" id="CHEBI:78435"/>
        <dbReference type="EC" id="2.4.99.28"/>
    </reaction>
</comment>
<dbReference type="InterPro" id="IPR050396">
    <property type="entry name" value="Glycosyltr_51/Transpeptidase"/>
</dbReference>
<keyword evidence="4" id="KW-0121">Carboxypeptidase</keyword>
<name>A0ABV7H2F7_9BURK</name>
<dbReference type="Proteomes" id="UP001595556">
    <property type="component" value="Unassembled WGS sequence"/>
</dbReference>
<keyword evidence="9" id="KW-0511">Multifunctional enzyme</keyword>
<dbReference type="InterPro" id="IPR036950">
    <property type="entry name" value="PBP_transglycosylase"/>
</dbReference>
<dbReference type="InterPro" id="IPR012338">
    <property type="entry name" value="Beta-lactam/transpept-like"/>
</dbReference>
<feature type="signal peptide" evidence="13">
    <location>
        <begin position="1"/>
        <end position="38"/>
    </location>
</feature>
<evidence type="ECO:0000259" key="16">
    <source>
        <dbReference type="Pfam" id="PF06832"/>
    </source>
</evidence>
<dbReference type="Gene3D" id="1.10.3810.10">
    <property type="entry name" value="Biosynthetic peptidoglycan transglycosylase-like"/>
    <property type="match status" value="1"/>
</dbReference>
<keyword evidence="7" id="KW-0808">Transferase</keyword>
<feature type="region of interest" description="Disordered" evidence="12">
    <location>
        <begin position="41"/>
        <end position="66"/>
    </location>
</feature>
<feature type="domain" description="Penicillin-binding protein transpeptidase" evidence="14">
    <location>
        <begin position="316"/>
        <end position="549"/>
    </location>
</feature>
<comment type="similarity">
    <text evidence="2">In the C-terminal section; belongs to the transpeptidase family.</text>
</comment>
<evidence type="ECO:0000259" key="14">
    <source>
        <dbReference type="Pfam" id="PF00905"/>
    </source>
</evidence>
<dbReference type="SUPFAM" id="SSF56601">
    <property type="entry name" value="beta-lactamase/transpeptidase-like"/>
    <property type="match status" value="1"/>
</dbReference>
<evidence type="ECO:0000256" key="2">
    <source>
        <dbReference type="ARBA" id="ARBA00007090"/>
    </source>
</evidence>
<dbReference type="Pfam" id="PF00905">
    <property type="entry name" value="Transpeptidase"/>
    <property type="match status" value="1"/>
</dbReference>
<evidence type="ECO:0000256" key="10">
    <source>
        <dbReference type="ARBA" id="ARBA00044770"/>
    </source>
</evidence>
<dbReference type="Pfam" id="PF06832">
    <property type="entry name" value="BiPBP_C"/>
    <property type="match status" value="1"/>
</dbReference>
<evidence type="ECO:0000259" key="15">
    <source>
        <dbReference type="Pfam" id="PF00912"/>
    </source>
</evidence>
<dbReference type="Gene3D" id="3.40.710.10">
    <property type="entry name" value="DD-peptidase/beta-lactamase superfamily"/>
    <property type="match status" value="1"/>
</dbReference>
<dbReference type="EMBL" id="JBHRTI010000004">
    <property type="protein sequence ID" value="MFC3147797.1"/>
    <property type="molecule type" value="Genomic_DNA"/>
</dbReference>
<dbReference type="InterPro" id="IPR023346">
    <property type="entry name" value="Lysozyme-like_dom_sf"/>
</dbReference>
<protein>
    <recommendedName>
        <fullName evidence="10">peptidoglycan glycosyltransferase</fullName>
        <ecNumber evidence="10">2.4.99.28</ecNumber>
    </recommendedName>
</protein>
<gene>
    <name evidence="17" type="primary">pbpC</name>
    <name evidence="17" type="ORF">ACFOEN_09100</name>
</gene>
<dbReference type="InterPro" id="IPR011815">
    <property type="entry name" value="PBP_1c"/>
</dbReference>
<keyword evidence="8" id="KW-0378">Hydrolase</keyword>
<evidence type="ECO:0000256" key="6">
    <source>
        <dbReference type="ARBA" id="ARBA00022676"/>
    </source>
</evidence>
<dbReference type="InterPro" id="IPR001460">
    <property type="entry name" value="PCN-bd_Tpept"/>
</dbReference>
<dbReference type="EC" id="2.4.99.28" evidence="10"/>
<feature type="chain" id="PRO_5047106162" description="peptidoglycan glycosyltransferase" evidence="13">
    <location>
        <begin position="39"/>
        <end position="750"/>
    </location>
</feature>
<dbReference type="Pfam" id="PF00912">
    <property type="entry name" value="Transgly"/>
    <property type="match status" value="1"/>
</dbReference>
<dbReference type="PANTHER" id="PTHR32282:SF15">
    <property type="entry name" value="PENICILLIN-BINDING PROTEIN 1C"/>
    <property type="match status" value="1"/>
</dbReference>
<organism evidence="17 18">
    <name type="scientific">Piscinibacterium candidicorallinum</name>
    <dbReference type="NCBI Taxonomy" id="1793872"/>
    <lineage>
        <taxon>Bacteria</taxon>
        <taxon>Pseudomonadati</taxon>
        <taxon>Pseudomonadota</taxon>
        <taxon>Betaproteobacteria</taxon>
        <taxon>Burkholderiales</taxon>
        <taxon>Piscinibacterium</taxon>
    </lineage>
</organism>
<evidence type="ECO:0000256" key="8">
    <source>
        <dbReference type="ARBA" id="ARBA00022801"/>
    </source>
</evidence>
<evidence type="ECO:0000256" key="13">
    <source>
        <dbReference type="SAM" id="SignalP"/>
    </source>
</evidence>
<evidence type="ECO:0000256" key="5">
    <source>
        <dbReference type="ARBA" id="ARBA00022670"/>
    </source>
</evidence>
<accession>A0ABV7H2F7</accession>
<feature type="region of interest" description="Disordered" evidence="12">
    <location>
        <begin position="728"/>
        <end position="750"/>
    </location>
</feature>
<keyword evidence="18" id="KW-1185">Reference proteome</keyword>
<proteinExistence type="inferred from homology"/>
<feature type="domain" description="Penicillin-binding C-terminal" evidence="16">
    <location>
        <begin position="639"/>
        <end position="714"/>
    </location>
</feature>